<dbReference type="EMBL" id="CAXHTA020000010">
    <property type="protein sequence ID" value="CAL5224065.1"/>
    <property type="molecule type" value="Genomic_DNA"/>
</dbReference>
<dbReference type="PANTHER" id="PTHR48035">
    <property type="entry name" value="HETEROGENEOUS NUCLEAR RIBONUCLEOPROTEIN 1"/>
    <property type="match status" value="1"/>
</dbReference>
<organism evidence="4 5">
    <name type="scientific">Coccomyxa viridis</name>
    <dbReference type="NCBI Taxonomy" id="1274662"/>
    <lineage>
        <taxon>Eukaryota</taxon>
        <taxon>Viridiplantae</taxon>
        <taxon>Chlorophyta</taxon>
        <taxon>core chlorophytes</taxon>
        <taxon>Trebouxiophyceae</taxon>
        <taxon>Trebouxiophyceae incertae sedis</taxon>
        <taxon>Coccomyxaceae</taxon>
        <taxon>Coccomyxa</taxon>
    </lineage>
</organism>
<comment type="caution">
    <text evidence="4">The sequence shown here is derived from an EMBL/GenBank/DDBJ whole genome shotgun (WGS) entry which is preliminary data.</text>
</comment>
<dbReference type="PROSITE" id="PS50102">
    <property type="entry name" value="RRM"/>
    <property type="match status" value="2"/>
</dbReference>
<proteinExistence type="predicted"/>
<dbReference type="SUPFAM" id="SSF54928">
    <property type="entry name" value="RNA-binding domain, RBD"/>
    <property type="match status" value="2"/>
</dbReference>
<keyword evidence="1" id="KW-0694">RNA-binding</keyword>
<evidence type="ECO:0000259" key="3">
    <source>
        <dbReference type="PROSITE" id="PS50102"/>
    </source>
</evidence>
<reference evidence="4 5" key="1">
    <citation type="submission" date="2024-06" db="EMBL/GenBank/DDBJ databases">
        <authorList>
            <person name="Kraege A."/>
            <person name="Thomma B."/>
        </authorList>
    </citation>
    <scope>NUCLEOTIDE SEQUENCE [LARGE SCALE GENOMIC DNA]</scope>
</reference>
<feature type="region of interest" description="Disordered" evidence="2">
    <location>
        <begin position="105"/>
        <end position="151"/>
    </location>
</feature>
<dbReference type="Proteomes" id="UP001497392">
    <property type="component" value="Unassembled WGS sequence"/>
</dbReference>
<sequence length="455" mass="48823">MGADRDLGGRFRLWVHCPDLLESQLTEYFSQYGIVTDFYCPRDRHNGTRKNFGFATFETEEGLRRTLAAGAEHLISGKTVRVNLAGPRPELPLLYMDPSQTQPILLPQTTGGSLGEPSPLRGQSSLPGQASLPGQSSLQSSALPSSRGSGPRIYVGGIPTAVSETMIRQHFSQWGQVTDCYFPRDKYLNRRKNFCFVTFATQQAAEKAAAQSDREINGYRIESISVTHDRHTHYQRQAVTPSQSQIPSYNSAPTPGVRDGSATGGMRWMGCARGAHNGGGIADSGLVTSVSALTNTMAGVDLTGMSPFRNAHYTPSVPVQHGIYSQMPGVQNVYMDEVGQGNVTEYNAMDVMFGNELPHMGLMGHATSPFMDPGLDYTLGYSQGQHAGAYGLPVGDANRLEANTFGKAMSLQSRPMAYHQSSGSLGTSPGSLAPTAITTSAYHPSAARSSAVSGV</sequence>
<protein>
    <submittedName>
        <fullName evidence="4">G6690 protein</fullName>
    </submittedName>
</protein>
<accession>A0ABP1FVY7</accession>
<evidence type="ECO:0000256" key="2">
    <source>
        <dbReference type="SAM" id="MobiDB-lite"/>
    </source>
</evidence>
<dbReference type="PANTHER" id="PTHR48035:SF2">
    <property type="entry name" value="RNA-BINDING REGION RNP-1 DOMAIN-CONTAINING PROTEIN"/>
    <property type="match status" value="1"/>
</dbReference>
<dbReference type="InterPro" id="IPR012677">
    <property type="entry name" value="Nucleotide-bd_a/b_plait_sf"/>
</dbReference>
<feature type="domain" description="RRM" evidence="3">
    <location>
        <begin position="151"/>
        <end position="231"/>
    </location>
</feature>
<evidence type="ECO:0000313" key="5">
    <source>
        <dbReference type="Proteomes" id="UP001497392"/>
    </source>
</evidence>
<keyword evidence="5" id="KW-1185">Reference proteome</keyword>
<dbReference type="SMART" id="SM00360">
    <property type="entry name" value="RRM"/>
    <property type="match status" value="2"/>
</dbReference>
<feature type="compositionally biased region" description="Low complexity" evidence="2">
    <location>
        <begin position="129"/>
        <end position="151"/>
    </location>
</feature>
<feature type="domain" description="RRM" evidence="3">
    <location>
        <begin position="11"/>
        <end position="87"/>
    </location>
</feature>
<name>A0ABP1FVY7_9CHLO</name>
<dbReference type="Gene3D" id="3.30.70.330">
    <property type="match status" value="2"/>
</dbReference>
<evidence type="ECO:0000256" key="1">
    <source>
        <dbReference type="PROSITE-ProRule" id="PRU00176"/>
    </source>
</evidence>
<feature type="compositionally biased region" description="Polar residues" evidence="2">
    <location>
        <begin position="237"/>
        <end position="253"/>
    </location>
</feature>
<feature type="region of interest" description="Disordered" evidence="2">
    <location>
        <begin position="237"/>
        <end position="260"/>
    </location>
</feature>
<gene>
    <name evidence="4" type="primary">g6690</name>
    <name evidence="4" type="ORF">VP750_LOCUS5724</name>
</gene>
<dbReference type="InterPro" id="IPR053260">
    <property type="entry name" value="hnRNP"/>
</dbReference>
<dbReference type="Pfam" id="PF00076">
    <property type="entry name" value="RRM_1"/>
    <property type="match status" value="2"/>
</dbReference>
<evidence type="ECO:0000313" key="4">
    <source>
        <dbReference type="EMBL" id="CAL5224065.1"/>
    </source>
</evidence>
<dbReference type="InterPro" id="IPR035979">
    <property type="entry name" value="RBD_domain_sf"/>
</dbReference>
<dbReference type="InterPro" id="IPR000504">
    <property type="entry name" value="RRM_dom"/>
</dbReference>